<sequence length="346" mass="38125">MDGAYFVGRNELLAWINSTLQLNVPKIEEAASGAVHCQLMDAVHSGVVPMHKVNFDAKTEYEMIQNYKVLQEVFNKLHISKHIEVNKLVKGRPLDNLEFMQWMKRYCDSINGGNMNPSYNALERRETCKGGNKKAVSSLHSSTPIKAPLTASRPSTPAAPSHRRSESSNSNGSVKQSSISTTPLSAAAQLKALNEQPAVQVADLKLLCESMEDERDFYFSKLRDIEILCQSCESNDRPVVMAVQRILYATDDDPSVIAEAQSLVSDNHRDPEVERATSRRDETGADPSHRLSARDLNSNSGPHKQKPAGQGGSSSTQKVSPQQLRPSFDGSFNEDFLSTAPPLSVQ</sequence>
<gene>
    <name evidence="1" type="ORF">O6H91_07G056600</name>
</gene>
<proteinExistence type="predicted"/>
<reference evidence="2" key="1">
    <citation type="journal article" date="2024" name="Proc. Natl. Acad. Sci. U.S.A.">
        <title>Extraordinary preservation of gene collinearity over three hundred million years revealed in homosporous lycophytes.</title>
        <authorList>
            <person name="Li C."/>
            <person name="Wickell D."/>
            <person name="Kuo L.Y."/>
            <person name="Chen X."/>
            <person name="Nie B."/>
            <person name="Liao X."/>
            <person name="Peng D."/>
            <person name="Ji J."/>
            <person name="Jenkins J."/>
            <person name="Williams M."/>
            <person name="Shu S."/>
            <person name="Plott C."/>
            <person name="Barry K."/>
            <person name="Rajasekar S."/>
            <person name="Grimwood J."/>
            <person name="Han X."/>
            <person name="Sun S."/>
            <person name="Hou Z."/>
            <person name="He W."/>
            <person name="Dai G."/>
            <person name="Sun C."/>
            <person name="Schmutz J."/>
            <person name="Leebens-Mack J.H."/>
            <person name="Li F.W."/>
            <person name="Wang L."/>
        </authorList>
    </citation>
    <scope>NUCLEOTIDE SEQUENCE [LARGE SCALE GENOMIC DNA]</scope>
    <source>
        <strain evidence="2">cv. PW_Plant_1</strain>
    </source>
</reference>
<keyword evidence="2" id="KW-1185">Reference proteome</keyword>
<evidence type="ECO:0000313" key="1">
    <source>
        <dbReference type="EMBL" id="KAJ7549506.1"/>
    </source>
</evidence>
<protein>
    <submittedName>
        <fullName evidence="1">Uncharacterized protein</fullName>
    </submittedName>
</protein>
<evidence type="ECO:0000313" key="2">
    <source>
        <dbReference type="Proteomes" id="UP001162992"/>
    </source>
</evidence>
<dbReference type="Proteomes" id="UP001162992">
    <property type="component" value="Chromosome 7"/>
</dbReference>
<organism evidence="1 2">
    <name type="scientific">Diphasiastrum complanatum</name>
    <name type="common">Issler's clubmoss</name>
    <name type="synonym">Lycopodium complanatum</name>
    <dbReference type="NCBI Taxonomy" id="34168"/>
    <lineage>
        <taxon>Eukaryota</taxon>
        <taxon>Viridiplantae</taxon>
        <taxon>Streptophyta</taxon>
        <taxon>Embryophyta</taxon>
        <taxon>Tracheophyta</taxon>
        <taxon>Lycopodiopsida</taxon>
        <taxon>Lycopodiales</taxon>
        <taxon>Lycopodiaceae</taxon>
        <taxon>Lycopodioideae</taxon>
        <taxon>Diphasiastrum</taxon>
    </lineage>
</organism>
<dbReference type="EMBL" id="CM055098">
    <property type="protein sequence ID" value="KAJ7549506.1"/>
    <property type="molecule type" value="Genomic_DNA"/>
</dbReference>
<accession>A0ACC2D5E4</accession>
<name>A0ACC2D5E4_DIPCM</name>
<comment type="caution">
    <text evidence="1">The sequence shown here is derived from an EMBL/GenBank/DDBJ whole genome shotgun (WGS) entry which is preliminary data.</text>
</comment>